<dbReference type="GO" id="GO:0004731">
    <property type="term" value="F:purine-nucleoside phosphorylase activity"/>
    <property type="evidence" value="ECO:0007669"/>
    <property type="project" value="InterPro"/>
</dbReference>
<evidence type="ECO:0008006" key="5">
    <source>
        <dbReference type="Google" id="ProtNLM"/>
    </source>
</evidence>
<dbReference type="EMBL" id="KN716242">
    <property type="protein sequence ID" value="KJH49199.1"/>
    <property type="molecule type" value="Genomic_DNA"/>
</dbReference>
<dbReference type="InterPro" id="IPR011268">
    <property type="entry name" value="Purine_phosphorylase"/>
</dbReference>
<dbReference type="InterPro" id="IPR035994">
    <property type="entry name" value="Nucleoside_phosphorylase_sf"/>
</dbReference>
<dbReference type="AlphaFoldDB" id="A0A0D8XZN1"/>
<organism evidence="3 4">
    <name type="scientific">Dictyocaulus viviparus</name>
    <name type="common">Bovine lungworm</name>
    <dbReference type="NCBI Taxonomy" id="29172"/>
    <lineage>
        <taxon>Eukaryota</taxon>
        <taxon>Metazoa</taxon>
        <taxon>Ecdysozoa</taxon>
        <taxon>Nematoda</taxon>
        <taxon>Chromadorea</taxon>
        <taxon>Rhabditida</taxon>
        <taxon>Rhabditina</taxon>
        <taxon>Rhabditomorpha</taxon>
        <taxon>Strongyloidea</taxon>
        <taxon>Metastrongylidae</taxon>
        <taxon>Dictyocaulus</taxon>
    </lineage>
</organism>
<reference evidence="4" key="2">
    <citation type="journal article" date="2016" name="Sci. Rep.">
        <title>Dictyocaulus viviparus genome, variome and transcriptome elucidate lungworm biology and support future intervention.</title>
        <authorList>
            <person name="McNulty S.N."/>
            <person name="Strube C."/>
            <person name="Rosa B.A."/>
            <person name="Martin J.C."/>
            <person name="Tyagi R."/>
            <person name="Choi Y.J."/>
            <person name="Wang Q."/>
            <person name="Hallsworth Pepin K."/>
            <person name="Zhang X."/>
            <person name="Ozersky P."/>
            <person name="Wilson R.K."/>
            <person name="Sternberg P.W."/>
            <person name="Gasser R.B."/>
            <person name="Mitreva M."/>
        </authorList>
    </citation>
    <scope>NUCLEOTIDE SEQUENCE [LARGE SCALE GENOMIC DNA]</scope>
    <source>
        <strain evidence="4">HannoverDv2000</strain>
    </source>
</reference>
<dbReference type="Proteomes" id="UP000053766">
    <property type="component" value="Unassembled WGS sequence"/>
</dbReference>
<evidence type="ECO:0000256" key="1">
    <source>
        <dbReference type="ARBA" id="ARBA00022676"/>
    </source>
</evidence>
<dbReference type="PANTHER" id="PTHR11904:SF9">
    <property type="entry name" value="PURINE NUCLEOSIDE PHOSPHORYLASE-RELATED"/>
    <property type="match status" value="1"/>
</dbReference>
<sequence>MSNTNSAHKTINPRSYDDLLAVVASIKSQLGDKAHAKVGIICGSGLAPIADQVEDQSILPYESIPGFPSVSVNSNIERMYQQRVNLKAEKL</sequence>
<reference evidence="3 4" key="1">
    <citation type="submission" date="2013-11" db="EMBL/GenBank/DDBJ databases">
        <title>Draft genome of the bovine lungworm Dictyocaulus viviparus.</title>
        <authorList>
            <person name="Mitreva M."/>
        </authorList>
    </citation>
    <scope>NUCLEOTIDE SEQUENCE [LARGE SCALE GENOMIC DNA]</scope>
    <source>
        <strain evidence="3 4">HannoverDv2000</strain>
    </source>
</reference>
<dbReference type="Gene3D" id="3.40.50.1580">
    <property type="entry name" value="Nucleoside phosphorylase domain"/>
    <property type="match status" value="1"/>
</dbReference>
<name>A0A0D8XZN1_DICVI</name>
<keyword evidence="2" id="KW-0808">Transferase</keyword>
<protein>
    <recommendedName>
        <fullName evidence="5">Purine-nucleoside phosphorylase</fullName>
    </recommendedName>
</protein>
<dbReference type="SUPFAM" id="SSF53167">
    <property type="entry name" value="Purine and uridine phosphorylases"/>
    <property type="match status" value="1"/>
</dbReference>
<dbReference type="PANTHER" id="PTHR11904">
    <property type="entry name" value="METHYLTHIOADENOSINE/PURINE NUCLEOSIDE PHOSPHORYLASE"/>
    <property type="match status" value="1"/>
</dbReference>
<dbReference type="GO" id="GO:0009116">
    <property type="term" value="P:nucleoside metabolic process"/>
    <property type="evidence" value="ECO:0007669"/>
    <property type="project" value="InterPro"/>
</dbReference>
<accession>A0A0D8XZN1</accession>
<keyword evidence="1" id="KW-0328">Glycosyltransferase</keyword>
<dbReference type="STRING" id="29172.A0A0D8XZN1"/>
<proteinExistence type="predicted"/>
<gene>
    <name evidence="3" type="ORF">DICVIV_04639</name>
</gene>
<evidence type="ECO:0000313" key="3">
    <source>
        <dbReference type="EMBL" id="KJH49199.1"/>
    </source>
</evidence>
<evidence type="ECO:0000256" key="2">
    <source>
        <dbReference type="ARBA" id="ARBA00022679"/>
    </source>
</evidence>
<evidence type="ECO:0000313" key="4">
    <source>
        <dbReference type="Proteomes" id="UP000053766"/>
    </source>
</evidence>
<keyword evidence="4" id="KW-1185">Reference proteome</keyword>
<dbReference type="GO" id="GO:0005737">
    <property type="term" value="C:cytoplasm"/>
    <property type="evidence" value="ECO:0007669"/>
    <property type="project" value="TreeGrafter"/>
</dbReference>
<dbReference type="OrthoDB" id="10261782at2759"/>